<dbReference type="PANTHER" id="PTHR10353">
    <property type="entry name" value="GLYCOSYL HYDROLASE"/>
    <property type="match status" value="1"/>
</dbReference>
<organism evidence="5 6">
    <name type="scientific">Castilleja foliolosa</name>
    <dbReference type="NCBI Taxonomy" id="1961234"/>
    <lineage>
        <taxon>Eukaryota</taxon>
        <taxon>Viridiplantae</taxon>
        <taxon>Streptophyta</taxon>
        <taxon>Embryophyta</taxon>
        <taxon>Tracheophyta</taxon>
        <taxon>Spermatophyta</taxon>
        <taxon>Magnoliopsida</taxon>
        <taxon>eudicotyledons</taxon>
        <taxon>Gunneridae</taxon>
        <taxon>Pentapetalae</taxon>
        <taxon>asterids</taxon>
        <taxon>lamiids</taxon>
        <taxon>Lamiales</taxon>
        <taxon>Orobanchaceae</taxon>
        <taxon>Pedicularideae</taxon>
        <taxon>Castillejinae</taxon>
        <taxon>Castilleja</taxon>
    </lineage>
</organism>
<dbReference type="PANTHER" id="PTHR10353:SF137">
    <property type="entry name" value="MYROSINASE 3-RELATED"/>
    <property type="match status" value="1"/>
</dbReference>
<reference evidence="6" key="1">
    <citation type="journal article" date="2024" name="IScience">
        <title>Strigolactones Initiate the Formation of Haustorium-like Structures in Castilleja.</title>
        <authorList>
            <person name="Buerger M."/>
            <person name="Peterson D."/>
            <person name="Chory J."/>
        </authorList>
    </citation>
    <scope>NUCLEOTIDE SEQUENCE [LARGE SCALE GENOMIC DNA]</scope>
</reference>
<evidence type="ECO:0008006" key="7">
    <source>
        <dbReference type="Google" id="ProtNLM"/>
    </source>
</evidence>
<evidence type="ECO:0000256" key="4">
    <source>
        <dbReference type="RuleBase" id="RU003690"/>
    </source>
</evidence>
<evidence type="ECO:0000313" key="6">
    <source>
        <dbReference type="Proteomes" id="UP001632038"/>
    </source>
</evidence>
<evidence type="ECO:0000256" key="3">
    <source>
        <dbReference type="ARBA" id="ARBA00023295"/>
    </source>
</evidence>
<keyword evidence="3" id="KW-0326">Glycosidase</keyword>
<dbReference type="Pfam" id="PF00232">
    <property type="entry name" value="Glyco_hydro_1"/>
    <property type="match status" value="2"/>
</dbReference>
<keyword evidence="6" id="KW-1185">Reference proteome</keyword>
<dbReference type="FunFam" id="3.20.20.80:FF:000020">
    <property type="entry name" value="Beta-glucosidase 12"/>
    <property type="match status" value="1"/>
</dbReference>
<dbReference type="PROSITE" id="PS00653">
    <property type="entry name" value="GLYCOSYL_HYDROL_F1_2"/>
    <property type="match status" value="1"/>
</dbReference>
<name>A0ABD3ERV0_9LAMI</name>
<sequence>MGSDSSSVPSIPLTDQEITRHDFPTDFVFGCATSAYQVEGAYAKGGRAYSIWDVYTNGYPDGNVHDGSNANMAVDMYNRYKDDIKLMKNMGFDAYRFSISWSRILPGGKLSLGVNQEGVDYYNDLINTIIDNGMKPYVTLFHWDLPYLLEKEYGGFLSDKIIEDFRDYAELCFWEFGDRVKYWITINEAWTYCAHGYASRYFPPGHGYFGPENQPKPANRTLPPGHEQQQARIFDMLDQQKAENVERILDETLITDEGQNFIPYRGARVEKQTRFLVRNDKTVVLTKLMAPPKILDPENGEKAKEAYTAARNILLSHAVAVQSYRQRFQKLQKGKIGMTNNIHWFVPFHDTHKDRRAARRAFDFMLGWFMEPVLTGQYPQNMIDFVPRDRLELFTPEESELLRGSVDFLGINYYTARYATHDPHPDADEGYNKDMKVKFKFVKHGVPIGESTGSSWLYIVPWGFNKLLKFINDTFNTTNNLPPIYITENGCDQQNDPMQTPYQACKDHQRVGYFKDHLAFLLKTIKEENMKIESYFAWSFCDNFEWYDGYRSRFGIYYIDFKDDLKRHRKDSAMWFGRFLLQKPDENTEKNK</sequence>
<comment type="similarity">
    <text evidence="1 4">Belongs to the glycosyl hydrolase 1 family.</text>
</comment>
<protein>
    <recommendedName>
        <fullName evidence="7">Beta-glucosidase</fullName>
    </recommendedName>
</protein>
<dbReference type="InterPro" id="IPR001360">
    <property type="entry name" value="Glyco_hydro_1"/>
</dbReference>
<dbReference type="PRINTS" id="PR00131">
    <property type="entry name" value="GLHYDRLASE1"/>
</dbReference>
<dbReference type="SUPFAM" id="SSF51445">
    <property type="entry name" value="(Trans)glycosidases"/>
    <property type="match status" value="1"/>
</dbReference>
<dbReference type="Proteomes" id="UP001632038">
    <property type="component" value="Unassembled WGS sequence"/>
</dbReference>
<evidence type="ECO:0000256" key="1">
    <source>
        <dbReference type="ARBA" id="ARBA00010838"/>
    </source>
</evidence>
<evidence type="ECO:0000313" key="5">
    <source>
        <dbReference type="EMBL" id="KAL3655765.1"/>
    </source>
</evidence>
<proteinExistence type="inferred from homology"/>
<gene>
    <name evidence="5" type="ORF">CASFOL_000161</name>
</gene>
<dbReference type="AlphaFoldDB" id="A0ABD3ERV0"/>
<dbReference type="EMBL" id="JAVIJP010000001">
    <property type="protein sequence ID" value="KAL3655765.1"/>
    <property type="molecule type" value="Genomic_DNA"/>
</dbReference>
<accession>A0ABD3ERV0</accession>
<comment type="caution">
    <text evidence="5">The sequence shown here is derived from an EMBL/GenBank/DDBJ whole genome shotgun (WGS) entry which is preliminary data.</text>
</comment>
<dbReference type="InterPro" id="IPR017853">
    <property type="entry name" value="GH"/>
</dbReference>
<evidence type="ECO:0000256" key="2">
    <source>
        <dbReference type="ARBA" id="ARBA00022801"/>
    </source>
</evidence>
<dbReference type="InterPro" id="IPR033132">
    <property type="entry name" value="GH_1_N_CS"/>
</dbReference>
<dbReference type="Gene3D" id="3.20.20.80">
    <property type="entry name" value="Glycosidases"/>
    <property type="match status" value="2"/>
</dbReference>
<dbReference type="GO" id="GO:0008422">
    <property type="term" value="F:beta-glucosidase activity"/>
    <property type="evidence" value="ECO:0007669"/>
    <property type="project" value="UniProtKB-ARBA"/>
</dbReference>
<keyword evidence="2" id="KW-0378">Hydrolase</keyword>